<evidence type="ECO:0000256" key="1">
    <source>
        <dbReference type="ARBA" id="ARBA00023015"/>
    </source>
</evidence>
<dbReference type="PANTHER" id="PTHR44846:SF1">
    <property type="entry name" value="MANNOSYL-D-GLYCERATE TRANSPORT_METABOLISM SYSTEM REPRESSOR MNGR-RELATED"/>
    <property type="match status" value="1"/>
</dbReference>
<dbReference type="CDD" id="cd07377">
    <property type="entry name" value="WHTH_GntR"/>
    <property type="match status" value="1"/>
</dbReference>
<reference evidence="5 6" key="1">
    <citation type="submission" date="2019-12" db="EMBL/GenBank/DDBJ databases">
        <authorList>
            <person name="Yang R."/>
        </authorList>
    </citation>
    <scope>NUCLEOTIDE SEQUENCE [LARGE SCALE GENOMIC DNA]</scope>
    <source>
        <strain evidence="5 6">DONG20-135</strain>
    </source>
</reference>
<keyword evidence="6" id="KW-1185">Reference proteome</keyword>
<dbReference type="PANTHER" id="PTHR44846">
    <property type="entry name" value="MANNOSYL-D-GLYCERATE TRANSPORT/METABOLISM SYSTEM REPRESSOR MNGR-RELATED"/>
    <property type="match status" value="1"/>
</dbReference>
<dbReference type="Pfam" id="PF00392">
    <property type="entry name" value="GntR"/>
    <property type="match status" value="1"/>
</dbReference>
<reference evidence="5 6" key="2">
    <citation type="submission" date="2020-01" db="EMBL/GenBank/DDBJ databases">
        <title>Clostridiaceae sp. nov. isolated from the gut of human by culturomics.</title>
        <authorList>
            <person name="Chang Y."/>
        </authorList>
    </citation>
    <scope>NUCLEOTIDE SEQUENCE [LARGE SCALE GENOMIC DNA]</scope>
    <source>
        <strain evidence="5 6">DONG20-135</strain>
    </source>
</reference>
<dbReference type="SMART" id="SM00345">
    <property type="entry name" value="HTH_GNTR"/>
    <property type="match status" value="1"/>
</dbReference>
<dbReference type="SMART" id="SM00866">
    <property type="entry name" value="UTRA"/>
    <property type="match status" value="1"/>
</dbReference>
<dbReference type="SUPFAM" id="SSF46785">
    <property type="entry name" value="Winged helix' DNA-binding domain"/>
    <property type="match status" value="1"/>
</dbReference>
<evidence type="ECO:0000313" key="6">
    <source>
        <dbReference type="Proteomes" id="UP000434036"/>
    </source>
</evidence>
<evidence type="ECO:0000256" key="3">
    <source>
        <dbReference type="ARBA" id="ARBA00023163"/>
    </source>
</evidence>
<keyword evidence="1" id="KW-0805">Transcription regulation</keyword>
<accession>A0A6N8U3R8</accession>
<dbReference type="PRINTS" id="PR00035">
    <property type="entry name" value="HTHGNTR"/>
</dbReference>
<sequence length="247" mass="28658">MAVIDKQTNVPMHAQLYQILQKRITEGVYPVNSVMPSEADIQSEFEVSRITVRRAVSDLERDGYVRKKRGSGTIVLPQKTYHDRFQFTGYSEDAIAHGNHPGSIVLECVDLPADIRVSEMLKVEPGETVTYLKRLRLLNGKINGLHETYISHRYDFRIRITDFDSMTSLYDYYDKHGIILDSADESISAKMPNSAIRKELYMDENQPVFYRERVTYDSKGGVVEYSRNYYRADDYNYFVHLTKDKVN</sequence>
<dbReference type="RefSeq" id="WP_160624090.1">
    <property type="nucleotide sequence ID" value="NZ_WUUQ01000001.1"/>
</dbReference>
<dbReference type="GO" id="GO:0003677">
    <property type="term" value="F:DNA binding"/>
    <property type="evidence" value="ECO:0007669"/>
    <property type="project" value="UniProtKB-KW"/>
</dbReference>
<evidence type="ECO:0000259" key="4">
    <source>
        <dbReference type="PROSITE" id="PS50949"/>
    </source>
</evidence>
<dbReference type="Gene3D" id="1.10.10.10">
    <property type="entry name" value="Winged helix-like DNA-binding domain superfamily/Winged helix DNA-binding domain"/>
    <property type="match status" value="1"/>
</dbReference>
<evidence type="ECO:0000313" key="5">
    <source>
        <dbReference type="EMBL" id="MXQ72600.1"/>
    </source>
</evidence>
<name>A0A6N8U3R8_9FIRM</name>
<comment type="caution">
    <text evidence="5">The sequence shown here is derived from an EMBL/GenBank/DDBJ whole genome shotgun (WGS) entry which is preliminary data.</text>
</comment>
<dbReference type="GO" id="GO:0045892">
    <property type="term" value="P:negative regulation of DNA-templated transcription"/>
    <property type="evidence" value="ECO:0007669"/>
    <property type="project" value="TreeGrafter"/>
</dbReference>
<dbReference type="InterPro" id="IPR011663">
    <property type="entry name" value="UTRA"/>
</dbReference>
<dbReference type="Pfam" id="PF07702">
    <property type="entry name" value="UTRA"/>
    <property type="match status" value="1"/>
</dbReference>
<protein>
    <submittedName>
        <fullName evidence="5">UTRA domain-containing protein</fullName>
    </submittedName>
</protein>
<dbReference type="AlphaFoldDB" id="A0A6N8U3R8"/>
<dbReference type="Proteomes" id="UP000434036">
    <property type="component" value="Unassembled WGS sequence"/>
</dbReference>
<evidence type="ECO:0000256" key="2">
    <source>
        <dbReference type="ARBA" id="ARBA00023125"/>
    </source>
</evidence>
<dbReference type="Gene3D" id="3.40.1410.10">
    <property type="entry name" value="Chorismate lyase-like"/>
    <property type="match status" value="1"/>
</dbReference>
<dbReference type="InterPro" id="IPR028978">
    <property type="entry name" value="Chorismate_lyase_/UTRA_dom_sf"/>
</dbReference>
<dbReference type="InterPro" id="IPR036390">
    <property type="entry name" value="WH_DNA-bd_sf"/>
</dbReference>
<dbReference type="PROSITE" id="PS50949">
    <property type="entry name" value="HTH_GNTR"/>
    <property type="match status" value="1"/>
</dbReference>
<dbReference type="GO" id="GO:0003700">
    <property type="term" value="F:DNA-binding transcription factor activity"/>
    <property type="evidence" value="ECO:0007669"/>
    <property type="project" value="InterPro"/>
</dbReference>
<keyword evidence="3" id="KW-0804">Transcription</keyword>
<keyword evidence="2" id="KW-0238">DNA-binding</keyword>
<dbReference type="InterPro" id="IPR036388">
    <property type="entry name" value="WH-like_DNA-bd_sf"/>
</dbReference>
<gene>
    <name evidence="5" type="ORF">GSF08_01405</name>
</gene>
<feature type="domain" description="HTH gntR-type" evidence="4">
    <location>
        <begin position="10"/>
        <end position="78"/>
    </location>
</feature>
<dbReference type="InterPro" id="IPR000524">
    <property type="entry name" value="Tscrpt_reg_HTH_GntR"/>
</dbReference>
<proteinExistence type="predicted"/>
<dbReference type="SUPFAM" id="SSF64288">
    <property type="entry name" value="Chorismate lyase-like"/>
    <property type="match status" value="1"/>
</dbReference>
<organism evidence="5 6">
    <name type="scientific">Copranaerobaculum intestinale</name>
    <dbReference type="NCBI Taxonomy" id="2692629"/>
    <lineage>
        <taxon>Bacteria</taxon>
        <taxon>Bacillati</taxon>
        <taxon>Bacillota</taxon>
        <taxon>Erysipelotrichia</taxon>
        <taxon>Erysipelotrichales</taxon>
        <taxon>Erysipelotrichaceae</taxon>
        <taxon>Copranaerobaculum</taxon>
    </lineage>
</organism>
<dbReference type="EMBL" id="WUUQ01000001">
    <property type="protein sequence ID" value="MXQ72600.1"/>
    <property type="molecule type" value="Genomic_DNA"/>
</dbReference>
<dbReference type="InterPro" id="IPR050679">
    <property type="entry name" value="Bact_HTH_transcr_reg"/>
</dbReference>